<dbReference type="AlphaFoldDB" id="A0A146L534"/>
<dbReference type="EMBL" id="GDHC01015111">
    <property type="protein sequence ID" value="JAQ03518.1"/>
    <property type="molecule type" value="Transcribed_RNA"/>
</dbReference>
<evidence type="ECO:0000313" key="1">
    <source>
        <dbReference type="EMBL" id="JAQ03518.1"/>
    </source>
</evidence>
<dbReference type="GO" id="GO:1904158">
    <property type="term" value="P:axonemal central apparatus assembly"/>
    <property type="evidence" value="ECO:0007669"/>
    <property type="project" value="TreeGrafter"/>
</dbReference>
<proteinExistence type="predicted"/>
<gene>
    <name evidence="1" type="primary">HYDIN_1</name>
    <name evidence="1" type="ORF">g.33451</name>
</gene>
<dbReference type="PANTHER" id="PTHR23053">
    <property type="entry name" value="DLEC1 DELETED IN LUNG AND ESOPHAGEAL CANCER 1"/>
    <property type="match status" value="1"/>
</dbReference>
<dbReference type="GO" id="GO:0005930">
    <property type="term" value="C:axoneme"/>
    <property type="evidence" value="ECO:0007669"/>
    <property type="project" value="TreeGrafter"/>
</dbReference>
<reference evidence="1" key="1">
    <citation type="journal article" date="2016" name="Gigascience">
        <title>De novo construction of an expanded transcriptome assembly for the western tarnished plant bug, Lygus hesperus.</title>
        <authorList>
            <person name="Tassone E.E."/>
            <person name="Geib S.M."/>
            <person name="Hall B."/>
            <person name="Fabrick J.A."/>
            <person name="Brent C.S."/>
            <person name="Hull J.J."/>
        </authorList>
    </citation>
    <scope>NUCLEOTIDE SEQUENCE</scope>
</reference>
<dbReference type="InterPro" id="IPR033305">
    <property type="entry name" value="Hydin-like"/>
</dbReference>
<protein>
    <submittedName>
        <fullName evidence="1">Hydrocephalus-inducing</fullName>
    </submittedName>
</protein>
<dbReference type="GO" id="GO:0003341">
    <property type="term" value="P:cilium movement"/>
    <property type="evidence" value="ECO:0007669"/>
    <property type="project" value="TreeGrafter"/>
</dbReference>
<sequence>LTLNVRGSKIQQKFTMETNLRVPVVKSLIIENPLAKPAGVTFKSPAPTLRMLNASPVDIQPNELVTIELEYLPLVFPYEFTEQESTLYGEEADNEVFSEEHRLEFKSPQLGSFFFDVVLVAHPVLPEPPIYVEAHVSSPAVFGIPIKVFSPNRVTFDFKSSFQDIWLLSDGMERLPDKQNLLAKCIYSPSQLGKFNCQLTFSSPETGTYSFPVVATGLSPKPMGPIIFETGQSKSIAFQNIFPDNQSFSVRRSNTAFELDSESFTLDPNEVRLITATMFWAHNKQSGDDVIEPYPIATQLTIAPESPPRPGIAWVFYLKGTNKEVSEIIEGAEDSEGD</sequence>
<name>A0A146L534_LYGHE</name>
<dbReference type="PANTHER" id="PTHR23053:SF0">
    <property type="entry name" value="HYDROCEPHALUS-INDUCING PROTEIN HOMOLOG"/>
    <property type="match status" value="1"/>
</dbReference>
<feature type="non-terminal residue" evidence="1">
    <location>
        <position position="1"/>
    </location>
</feature>
<organism evidence="1">
    <name type="scientific">Lygus hesperus</name>
    <name type="common">Western plant bug</name>
    <dbReference type="NCBI Taxonomy" id="30085"/>
    <lineage>
        <taxon>Eukaryota</taxon>
        <taxon>Metazoa</taxon>
        <taxon>Ecdysozoa</taxon>
        <taxon>Arthropoda</taxon>
        <taxon>Hexapoda</taxon>
        <taxon>Insecta</taxon>
        <taxon>Pterygota</taxon>
        <taxon>Neoptera</taxon>
        <taxon>Paraneoptera</taxon>
        <taxon>Hemiptera</taxon>
        <taxon>Heteroptera</taxon>
        <taxon>Panheteroptera</taxon>
        <taxon>Cimicomorpha</taxon>
        <taxon>Miridae</taxon>
        <taxon>Mirini</taxon>
        <taxon>Lygus</taxon>
    </lineage>
</organism>
<accession>A0A146L534</accession>